<protein>
    <recommendedName>
        <fullName evidence="3">Transposase</fullName>
    </recommendedName>
</protein>
<reference evidence="1 2" key="1">
    <citation type="journal article" date="2019" name="Int. J. Syst. Evol. Microbiol.">
        <title>The Global Catalogue of Microorganisms (GCM) 10K type strain sequencing project: providing services to taxonomists for standard genome sequencing and annotation.</title>
        <authorList>
            <consortium name="The Broad Institute Genomics Platform"/>
            <consortium name="The Broad Institute Genome Sequencing Center for Infectious Disease"/>
            <person name="Wu L."/>
            <person name="Ma J."/>
        </authorList>
    </citation>
    <scope>NUCLEOTIDE SEQUENCE [LARGE SCALE GENOMIC DNA]</scope>
    <source>
        <strain evidence="1 2">JCM 13850</strain>
    </source>
</reference>
<dbReference type="Proteomes" id="UP001501020">
    <property type="component" value="Unassembled WGS sequence"/>
</dbReference>
<comment type="caution">
    <text evidence="1">The sequence shown here is derived from an EMBL/GenBank/DDBJ whole genome shotgun (WGS) entry which is preliminary data.</text>
</comment>
<evidence type="ECO:0000313" key="2">
    <source>
        <dbReference type="Proteomes" id="UP001501020"/>
    </source>
</evidence>
<evidence type="ECO:0008006" key="3">
    <source>
        <dbReference type="Google" id="ProtNLM"/>
    </source>
</evidence>
<accession>A0ABN2ZYP3</accession>
<keyword evidence="2" id="KW-1185">Reference proteome</keyword>
<gene>
    <name evidence="1" type="ORF">GCM10009727_54520</name>
</gene>
<sequence length="123" mass="12996">MILEGSCRLVPPVTDVLLFSVLRGCLDEADAPDDWAAAPAYTGISRALRAVHGESGRRWTVEALGRRLRLPGAGVGSVCWAAATAVPGFVGPLGRRGRGRVRFSPGNDLGMPDLGLDIFRVNA</sequence>
<organism evidence="1 2">
    <name type="scientific">Actinomadura napierensis</name>
    <dbReference type="NCBI Taxonomy" id="267854"/>
    <lineage>
        <taxon>Bacteria</taxon>
        <taxon>Bacillati</taxon>
        <taxon>Actinomycetota</taxon>
        <taxon>Actinomycetes</taxon>
        <taxon>Streptosporangiales</taxon>
        <taxon>Thermomonosporaceae</taxon>
        <taxon>Actinomadura</taxon>
    </lineage>
</organism>
<name>A0ABN2ZYP3_9ACTN</name>
<proteinExistence type="predicted"/>
<dbReference type="EMBL" id="BAAAMR010000054">
    <property type="protein sequence ID" value="GAA2150309.1"/>
    <property type="molecule type" value="Genomic_DNA"/>
</dbReference>
<evidence type="ECO:0000313" key="1">
    <source>
        <dbReference type="EMBL" id="GAA2150309.1"/>
    </source>
</evidence>